<keyword evidence="12" id="KW-0472">Membrane</keyword>
<evidence type="ECO:0000256" key="13">
    <source>
        <dbReference type="ARBA" id="ARBA00023140"/>
    </source>
</evidence>
<keyword evidence="19" id="KW-1185">Reference proteome</keyword>
<feature type="region of interest" description="Disordered" evidence="16">
    <location>
        <begin position="99"/>
        <end position="118"/>
    </location>
</feature>
<evidence type="ECO:0000256" key="2">
    <source>
        <dbReference type="ARBA" id="ARBA00004906"/>
    </source>
</evidence>
<dbReference type="Gene3D" id="3.30.40.10">
    <property type="entry name" value="Zinc/RING finger domain, C3HC4 (zinc finger)"/>
    <property type="match status" value="1"/>
</dbReference>
<evidence type="ECO:0000256" key="3">
    <source>
        <dbReference type="ARBA" id="ARBA00008704"/>
    </source>
</evidence>
<keyword evidence="9" id="KW-0862">Zinc</keyword>
<keyword evidence="10" id="KW-0653">Protein transport</keyword>
<keyword evidence="5" id="KW-0813">Transport</keyword>
<feature type="compositionally biased region" description="Gly residues" evidence="16">
    <location>
        <begin position="329"/>
        <end position="352"/>
    </location>
</feature>
<dbReference type="InterPro" id="IPR006845">
    <property type="entry name" value="Pex_N"/>
</dbReference>
<feature type="domain" description="Pex N-terminal" evidence="17">
    <location>
        <begin position="25"/>
        <end position="319"/>
    </location>
</feature>
<evidence type="ECO:0000256" key="14">
    <source>
        <dbReference type="ARBA" id="ARBA00029692"/>
    </source>
</evidence>
<dbReference type="InterPro" id="IPR013083">
    <property type="entry name" value="Znf_RING/FYVE/PHD"/>
</dbReference>
<dbReference type="GO" id="GO:0016874">
    <property type="term" value="F:ligase activity"/>
    <property type="evidence" value="ECO:0007669"/>
    <property type="project" value="UniProtKB-KW"/>
</dbReference>
<dbReference type="GO" id="GO:0005778">
    <property type="term" value="C:peroxisomal membrane"/>
    <property type="evidence" value="ECO:0007669"/>
    <property type="project" value="UniProtKB-SubCell"/>
</dbReference>
<evidence type="ECO:0000313" key="18">
    <source>
        <dbReference type="EMBL" id="KAK0551688.1"/>
    </source>
</evidence>
<dbReference type="GO" id="GO:0006513">
    <property type="term" value="P:protein monoubiquitination"/>
    <property type="evidence" value="ECO:0007669"/>
    <property type="project" value="TreeGrafter"/>
</dbReference>
<dbReference type="Proteomes" id="UP001176517">
    <property type="component" value="Unassembled WGS sequence"/>
</dbReference>
<sequence>MDALLSGVDSSADPYRPSFFELFAQDQLSTLLRPAIRYVLTVLAQRNPRYLLRLVNRFDEVYAVLLFAVERHYLTTWGSSFAENFYGLRRRRRPAITTDRAKAAGAARSGSSSRLDGSRQGVALQEKLGRREIYLSLLFLVGLPYLSGKATDYWERIGGGLDASGGDAALFGDEDGEAANTGSRLRFADDEDESAGSRRAKLVARAKQLATSTFRRGYPHVSALYQLWLLGYNVSYLFDKTPYWRPWFSLMRVDVRRMGAEDYPPTPPLIPPNLPMPFRHPVSFTLGMLRSAPFIFFESLKYALPASIFFFKFLEWWYSPDNPRRRRGGGGAAPGGEAGGFGQEDQEGGVGQADGDAPLFGPPRPLLPVQKGVVYQPDPSKFVHPLITVASSDPLDPSNRILTQSLLPSSIGKGKNAAVPGPKLMRAPLVHNACPICGTTPVNNPAMFPTGYVACFLCAQDYLESQSRCPVTRERVRGGVSALRKVLG</sequence>
<dbReference type="AlphaFoldDB" id="A0AAN6GQV1"/>
<evidence type="ECO:0000256" key="11">
    <source>
        <dbReference type="ARBA" id="ARBA00022989"/>
    </source>
</evidence>
<comment type="subunit">
    <text evidence="15">Component of the PEX2-PEX10-PEX12 retrotranslocation channel, composed of PEX2, PEX10 and PEX12.</text>
</comment>
<proteinExistence type="inferred from homology"/>
<protein>
    <recommendedName>
        <fullName evidence="4">Peroxisome assembly protein 12</fullName>
    </recommendedName>
    <alternativeName>
        <fullName evidence="14">Peroxin-12</fullName>
    </alternativeName>
</protein>
<keyword evidence="6" id="KW-0812">Transmembrane</keyword>
<evidence type="ECO:0000256" key="10">
    <source>
        <dbReference type="ARBA" id="ARBA00022927"/>
    </source>
</evidence>
<dbReference type="GO" id="GO:0008270">
    <property type="term" value="F:zinc ion binding"/>
    <property type="evidence" value="ECO:0007669"/>
    <property type="project" value="UniProtKB-KW"/>
</dbReference>
<keyword evidence="18" id="KW-0436">Ligase</keyword>
<feature type="compositionally biased region" description="Low complexity" evidence="16">
    <location>
        <begin position="103"/>
        <end position="118"/>
    </location>
</feature>
<evidence type="ECO:0000256" key="15">
    <source>
        <dbReference type="ARBA" id="ARBA00034505"/>
    </source>
</evidence>
<comment type="caution">
    <text evidence="18">The sequence shown here is derived from an EMBL/GenBank/DDBJ whole genome shotgun (WGS) entry which is preliminary data.</text>
</comment>
<evidence type="ECO:0000313" key="19">
    <source>
        <dbReference type="Proteomes" id="UP001176517"/>
    </source>
</evidence>
<evidence type="ECO:0000256" key="6">
    <source>
        <dbReference type="ARBA" id="ARBA00022692"/>
    </source>
</evidence>
<evidence type="ECO:0000256" key="8">
    <source>
        <dbReference type="ARBA" id="ARBA00022771"/>
    </source>
</evidence>
<evidence type="ECO:0000256" key="5">
    <source>
        <dbReference type="ARBA" id="ARBA00022448"/>
    </source>
</evidence>
<reference evidence="18" key="1">
    <citation type="journal article" date="2023" name="PhytoFront">
        <title>Draft Genome Resources of Seven Strains of Tilletia horrida, Causal Agent of Kernel Smut of Rice.</title>
        <authorList>
            <person name="Khanal S."/>
            <person name="Antony Babu S."/>
            <person name="Zhou X.G."/>
        </authorList>
    </citation>
    <scope>NUCLEOTIDE SEQUENCE</scope>
    <source>
        <strain evidence="18">TX6</strain>
    </source>
</reference>
<dbReference type="GO" id="GO:1990429">
    <property type="term" value="C:peroxisomal importomer complex"/>
    <property type="evidence" value="ECO:0007669"/>
    <property type="project" value="TreeGrafter"/>
</dbReference>
<comment type="similarity">
    <text evidence="3">Belongs to the pex2/pex10/pex12 family.</text>
</comment>
<comment type="pathway">
    <text evidence="2">Protein modification; protein ubiquitination.</text>
</comment>
<dbReference type="GO" id="GO:0016562">
    <property type="term" value="P:protein import into peroxisome matrix, receptor recycling"/>
    <property type="evidence" value="ECO:0007669"/>
    <property type="project" value="UniProtKB-ARBA"/>
</dbReference>
<evidence type="ECO:0000256" key="1">
    <source>
        <dbReference type="ARBA" id="ARBA00004585"/>
    </source>
</evidence>
<dbReference type="EMBL" id="JAPDMZ010000073">
    <property type="protein sequence ID" value="KAK0551688.1"/>
    <property type="molecule type" value="Genomic_DNA"/>
</dbReference>
<evidence type="ECO:0000256" key="7">
    <source>
        <dbReference type="ARBA" id="ARBA00022723"/>
    </source>
</evidence>
<keyword evidence="11" id="KW-1133">Transmembrane helix</keyword>
<name>A0AAN6GQV1_9BASI</name>
<keyword evidence="13" id="KW-0576">Peroxisome</keyword>
<gene>
    <name evidence="18" type="primary">PEX12</name>
    <name evidence="18" type="ORF">OC846_003178</name>
</gene>
<evidence type="ECO:0000259" key="17">
    <source>
        <dbReference type="Pfam" id="PF04757"/>
    </source>
</evidence>
<evidence type="ECO:0000256" key="16">
    <source>
        <dbReference type="SAM" id="MobiDB-lite"/>
    </source>
</evidence>
<keyword evidence="7" id="KW-0479">Metal-binding</keyword>
<evidence type="ECO:0000256" key="9">
    <source>
        <dbReference type="ARBA" id="ARBA00022833"/>
    </source>
</evidence>
<dbReference type="PANTHER" id="PTHR12888:SF0">
    <property type="entry name" value="PEROXISOME ASSEMBLY PROTEIN 12"/>
    <property type="match status" value="1"/>
</dbReference>
<accession>A0AAN6GQV1</accession>
<comment type="subcellular location">
    <subcellularLocation>
        <location evidence="1">Peroxisome membrane</location>
        <topology evidence="1">Multi-pass membrane protein</topology>
    </subcellularLocation>
</comment>
<organism evidence="18 19">
    <name type="scientific">Tilletia horrida</name>
    <dbReference type="NCBI Taxonomy" id="155126"/>
    <lineage>
        <taxon>Eukaryota</taxon>
        <taxon>Fungi</taxon>
        <taxon>Dikarya</taxon>
        <taxon>Basidiomycota</taxon>
        <taxon>Ustilaginomycotina</taxon>
        <taxon>Exobasidiomycetes</taxon>
        <taxon>Tilletiales</taxon>
        <taxon>Tilletiaceae</taxon>
        <taxon>Tilletia</taxon>
    </lineage>
</organism>
<dbReference type="PANTHER" id="PTHR12888">
    <property type="entry name" value="PEROXISOME ASSEMBLY PROTEIN 12 PEROXIN-12"/>
    <property type="match status" value="1"/>
</dbReference>
<dbReference type="Pfam" id="PF04757">
    <property type="entry name" value="Pex2_Pex12"/>
    <property type="match status" value="1"/>
</dbReference>
<dbReference type="SUPFAM" id="SSF57850">
    <property type="entry name" value="RING/U-box"/>
    <property type="match status" value="1"/>
</dbReference>
<dbReference type="InterPro" id="IPR017375">
    <property type="entry name" value="PEX12"/>
</dbReference>
<keyword evidence="8" id="KW-0863">Zinc-finger</keyword>
<evidence type="ECO:0000256" key="12">
    <source>
        <dbReference type="ARBA" id="ARBA00023136"/>
    </source>
</evidence>
<dbReference type="GO" id="GO:0004842">
    <property type="term" value="F:ubiquitin-protein transferase activity"/>
    <property type="evidence" value="ECO:0007669"/>
    <property type="project" value="TreeGrafter"/>
</dbReference>
<evidence type="ECO:0000256" key="4">
    <source>
        <dbReference type="ARBA" id="ARBA00018980"/>
    </source>
</evidence>
<feature type="region of interest" description="Disordered" evidence="16">
    <location>
        <begin position="325"/>
        <end position="359"/>
    </location>
</feature>